<comment type="similarity">
    <text evidence="7">Belongs to the shikimate kinase family.</text>
</comment>
<keyword evidence="5 7" id="KW-0067">ATP-binding</keyword>
<feature type="binding site" evidence="7">
    <location>
        <position position="233"/>
    </location>
    <ligand>
        <name>ATP</name>
        <dbReference type="ChEBI" id="CHEBI:30616"/>
    </ligand>
</feature>
<comment type="subunit">
    <text evidence="7">Monomer.</text>
</comment>
<organism evidence="9 10">
    <name type="scientific">Rhodobium orientis</name>
    <dbReference type="NCBI Taxonomy" id="34017"/>
    <lineage>
        <taxon>Bacteria</taxon>
        <taxon>Pseudomonadati</taxon>
        <taxon>Pseudomonadota</taxon>
        <taxon>Alphaproteobacteria</taxon>
        <taxon>Hyphomicrobiales</taxon>
        <taxon>Rhodobiaceae</taxon>
        <taxon>Rhodobium</taxon>
    </lineage>
</organism>
<comment type="caution">
    <text evidence="7">Lacks conserved residue(s) required for the propagation of feature annotation.</text>
</comment>
<feature type="binding site" evidence="7">
    <location>
        <position position="268"/>
    </location>
    <ligand>
        <name>ATP</name>
        <dbReference type="ChEBI" id="CHEBI:30616"/>
    </ligand>
</feature>
<keyword evidence="4 7" id="KW-0418">Kinase</keyword>
<dbReference type="GO" id="GO:0003677">
    <property type="term" value="F:DNA binding"/>
    <property type="evidence" value="ECO:0007669"/>
    <property type="project" value="InterPro"/>
</dbReference>
<dbReference type="HAMAP" id="MF_00109">
    <property type="entry name" value="Shikimate_kinase"/>
    <property type="match status" value="1"/>
</dbReference>
<dbReference type="Gene3D" id="1.10.260.40">
    <property type="entry name" value="lambda repressor-like DNA-binding domains"/>
    <property type="match status" value="1"/>
</dbReference>
<dbReference type="GO" id="GO:0005524">
    <property type="term" value="F:ATP binding"/>
    <property type="evidence" value="ECO:0007669"/>
    <property type="project" value="UniProtKB-UniRule"/>
</dbReference>
<dbReference type="Pfam" id="PF01202">
    <property type="entry name" value="SKI"/>
    <property type="match status" value="1"/>
</dbReference>
<name>A0A327JDC3_9HYPH</name>
<keyword evidence="7" id="KW-0479">Metal-binding</keyword>
<comment type="pathway">
    <text evidence="7">Metabolic intermediate biosynthesis; chorismate biosynthesis; chorismate from D-erythrose 4-phosphate and phosphoenolpyruvate: step 5/7.</text>
</comment>
<dbReference type="SUPFAM" id="SSF52540">
    <property type="entry name" value="P-loop containing nucleoside triphosphate hydrolases"/>
    <property type="match status" value="1"/>
</dbReference>
<feature type="binding site" evidence="7">
    <location>
        <position position="252"/>
    </location>
    <ligand>
        <name>substrate</name>
    </ligand>
</feature>
<dbReference type="SUPFAM" id="SSF47413">
    <property type="entry name" value="lambda repressor-like DNA-binding domains"/>
    <property type="match status" value="1"/>
</dbReference>
<sequence length="311" mass="34098">MTRDNEANGFLDELGAKVKIARARRGMSRKLVSEISGVSPRYIAQLENGKGNISVVLLRQISQAISVPLETLFSDIEPMTGEIAQIVKKLQTASPLEVARVQTILGVNSEEYDKAERYVLIGLRGAGKSTLGRMAARELNYPFVELNAEIERQSGMAVDEIFALYGQEGYRKLEKAALDRIACNYNQVVLAAAGGVVSEPETYDLLMSKFVAIWLRASPDEHMNRVLAQGDKRPMADNPEAMEELKEILTSREALYARAPMTVDTSDRSIEESRNDLIAAIRCNRCAVLDSIEEGGARVRDACAGGRSAAS</sequence>
<evidence type="ECO:0000256" key="2">
    <source>
        <dbReference type="ARBA" id="ARBA00022679"/>
    </source>
</evidence>
<dbReference type="GO" id="GO:0009423">
    <property type="term" value="P:chorismate biosynthetic process"/>
    <property type="evidence" value="ECO:0007669"/>
    <property type="project" value="UniProtKB-UniRule"/>
</dbReference>
<dbReference type="EMBL" id="NPEV01000079">
    <property type="protein sequence ID" value="RAI24300.1"/>
    <property type="molecule type" value="Genomic_DNA"/>
</dbReference>
<dbReference type="SMART" id="SM00530">
    <property type="entry name" value="HTH_XRE"/>
    <property type="match status" value="1"/>
</dbReference>
<dbReference type="RefSeq" id="WP_111436646.1">
    <property type="nucleotide sequence ID" value="NZ_JACIGG010000041.1"/>
</dbReference>
<dbReference type="UniPathway" id="UPA00053">
    <property type="reaction ID" value="UER00088"/>
</dbReference>
<evidence type="ECO:0000256" key="4">
    <source>
        <dbReference type="ARBA" id="ARBA00022777"/>
    </source>
</evidence>
<evidence type="ECO:0000313" key="10">
    <source>
        <dbReference type="Proteomes" id="UP000249299"/>
    </source>
</evidence>
<evidence type="ECO:0000256" key="6">
    <source>
        <dbReference type="ARBA" id="ARBA00023141"/>
    </source>
</evidence>
<comment type="catalytic activity">
    <reaction evidence="7">
        <text>shikimate + ATP = 3-phosphoshikimate + ADP + H(+)</text>
        <dbReference type="Rhea" id="RHEA:13121"/>
        <dbReference type="ChEBI" id="CHEBI:15378"/>
        <dbReference type="ChEBI" id="CHEBI:30616"/>
        <dbReference type="ChEBI" id="CHEBI:36208"/>
        <dbReference type="ChEBI" id="CHEBI:145989"/>
        <dbReference type="ChEBI" id="CHEBI:456216"/>
        <dbReference type="EC" id="2.7.1.71"/>
    </reaction>
</comment>
<feature type="domain" description="HTH cro/C1-type" evidence="8">
    <location>
        <begin position="18"/>
        <end position="72"/>
    </location>
</feature>
<keyword evidence="7" id="KW-0963">Cytoplasm</keyword>
<keyword evidence="2 7" id="KW-0808">Transferase</keyword>
<dbReference type="CDD" id="cd00093">
    <property type="entry name" value="HTH_XRE"/>
    <property type="match status" value="1"/>
</dbReference>
<dbReference type="Pfam" id="PF01381">
    <property type="entry name" value="HTH_3"/>
    <property type="match status" value="1"/>
</dbReference>
<comment type="caution">
    <text evidence="9">The sequence shown here is derived from an EMBL/GenBank/DDBJ whole genome shotgun (WGS) entry which is preliminary data.</text>
</comment>
<comment type="function">
    <text evidence="7">Catalyzes the specific phosphorylation of the 3-hydroxyl group of shikimic acid using ATP as a cosubstrate.</text>
</comment>
<dbReference type="PRINTS" id="PR01100">
    <property type="entry name" value="SHIKIMTKNASE"/>
</dbReference>
<comment type="subcellular location">
    <subcellularLocation>
        <location evidence="7">Cytoplasm</location>
    </subcellularLocation>
</comment>
<dbReference type="EC" id="2.7.1.71" evidence="7"/>
<keyword evidence="6 7" id="KW-0057">Aromatic amino acid biosynthesis</keyword>
<keyword evidence="1 7" id="KW-0028">Amino-acid biosynthesis</keyword>
<reference evidence="9 10" key="1">
    <citation type="submission" date="2017-07" db="EMBL/GenBank/DDBJ databases">
        <title>Draft Genome Sequences of Select Purple Nonsulfur Bacteria.</title>
        <authorList>
            <person name="Lasarre B."/>
            <person name="Mckinlay J.B."/>
        </authorList>
    </citation>
    <scope>NUCLEOTIDE SEQUENCE [LARGE SCALE GENOMIC DNA]</scope>
    <source>
        <strain evidence="9 10">DSM 11290</strain>
    </source>
</reference>
<dbReference type="GO" id="GO:0000287">
    <property type="term" value="F:magnesium ion binding"/>
    <property type="evidence" value="ECO:0007669"/>
    <property type="project" value="UniProtKB-UniRule"/>
</dbReference>
<feature type="binding site" evidence="7">
    <location>
        <begin position="125"/>
        <end position="130"/>
    </location>
    <ligand>
        <name>ATP</name>
        <dbReference type="ChEBI" id="CHEBI:30616"/>
    </ligand>
</feature>
<dbReference type="InterPro" id="IPR000623">
    <property type="entry name" value="Shikimate_kinase/TSH1"/>
</dbReference>
<evidence type="ECO:0000256" key="1">
    <source>
        <dbReference type="ARBA" id="ARBA00022605"/>
    </source>
</evidence>
<dbReference type="InterPro" id="IPR027417">
    <property type="entry name" value="P-loop_NTPase"/>
</dbReference>
<dbReference type="InterPro" id="IPR031322">
    <property type="entry name" value="Shikimate/glucono_kinase"/>
</dbReference>
<evidence type="ECO:0000256" key="7">
    <source>
        <dbReference type="HAMAP-Rule" id="MF_00109"/>
    </source>
</evidence>
<dbReference type="OrthoDB" id="9800332at2"/>
<dbReference type="PROSITE" id="PS50943">
    <property type="entry name" value="HTH_CROC1"/>
    <property type="match status" value="1"/>
</dbReference>
<dbReference type="PANTHER" id="PTHR21087:SF16">
    <property type="entry name" value="SHIKIMATE KINASE 1, CHLOROPLASTIC"/>
    <property type="match status" value="1"/>
</dbReference>
<feature type="binding site" evidence="7">
    <location>
        <position position="194"/>
    </location>
    <ligand>
        <name>substrate</name>
    </ligand>
</feature>
<keyword evidence="3 7" id="KW-0547">Nucleotide-binding</keyword>
<dbReference type="InterPro" id="IPR010982">
    <property type="entry name" value="Lambda_DNA-bd_dom_sf"/>
</dbReference>
<keyword evidence="10" id="KW-1185">Reference proteome</keyword>
<feature type="binding site" evidence="7">
    <location>
        <position position="171"/>
    </location>
    <ligand>
        <name>substrate</name>
    </ligand>
</feature>
<keyword evidence="7" id="KW-0460">Magnesium</keyword>
<dbReference type="AlphaFoldDB" id="A0A327JDC3"/>
<gene>
    <name evidence="7" type="primary">aroK</name>
    <name evidence="9" type="ORF">CH339_22340</name>
</gene>
<feature type="binding site" evidence="7">
    <location>
        <position position="129"/>
    </location>
    <ligand>
        <name>Mg(2+)</name>
        <dbReference type="ChEBI" id="CHEBI:18420"/>
    </ligand>
</feature>
<evidence type="ECO:0000259" key="8">
    <source>
        <dbReference type="PROSITE" id="PS50943"/>
    </source>
</evidence>
<evidence type="ECO:0000256" key="3">
    <source>
        <dbReference type="ARBA" id="ARBA00022741"/>
    </source>
</evidence>
<dbReference type="InterPro" id="IPR001387">
    <property type="entry name" value="Cro/C1-type_HTH"/>
</dbReference>
<evidence type="ECO:0000256" key="5">
    <source>
        <dbReference type="ARBA" id="ARBA00022840"/>
    </source>
</evidence>
<dbReference type="CDD" id="cd00464">
    <property type="entry name" value="SK"/>
    <property type="match status" value="1"/>
</dbReference>
<dbReference type="Gene3D" id="3.40.50.300">
    <property type="entry name" value="P-loop containing nucleotide triphosphate hydrolases"/>
    <property type="match status" value="1"/>
</dbReference>
<dbReference type="PANTHER" id="PTHR21087">
    <property type="entry name" value="SHIKIMATE KINASE"/>
    <property type="match status" value="1"/>
</dbReference>
<proteinExistence type="inferred from homology"/>
<evidence type="ECO:0000313" key="9">
    <source>
        <dbReference type="EMBL" id="RAI24300.1"/>
    </source>
</evidence>
<dbReference type="GO" id="GO:0004765">
    <property type="term" value="F:shikimate kinase activity"/>
    <property type="evidence" value="ECO:0007669"/>
    <property type="project" value="UniProtKB-UniRule"/>
</dbReference>
<dbReference type="GO" id="GO:0005829">
    <property type="term" value="C:cytosol"/>
    <property type="evidence" value="ECO:0007669"/>
    <property type="project" value="TreeGrafter"/>
</dbReference>
<accession>A0A327JDC3</accession>
<dbReference type="Proteomes" id="UP000249299">
    <property type="component" value="Unassembled WGS sequence"/>
</dbReference>
<dbReference type="GO" id="GO:0009073">
    <property type="term" value="P:aromatic amino acid family biosynthetic process"/>
    <property type="evidence" value="ECO:0007669"/>
    <property type="project" value="UniProtKB-KW"/>
</dbReference>
<comment type="cofactor">
    <cofactor evidence="7">
        <name>Mg(2+)</name>
        <dbReference type="ChEBI" id="CHEBI:18420"/>
    </cofactor>
    <text evidence="7">Binds 1 Mg(2+) ion per subunit.</text>
</comment>
<dbReference type="GO" id="GO:0008652">
    <property type="term" value="P:amino acid biosynthetic process"/>
    <property type="evidence" value="ECO:0007669"/>
    <property type="project" value="UniProtKB-KW"/>
</dbReference>
<protein>
    <recommendedName>
        <fullName evidence="7">Shikimate kinase</fullName>
        <shortName evidence="7">SK</shortName>
        <ecNumber evidence="7">2.7.1.71</ecNumber>
    </recommendedName>
</protein>
<dbReference type="NCBIfam" id="NF006015">
    <property type="entry name" value="PRK08154.1"/>
    <property type="match status" value="1"/>
</dbReference>